<dbReference type="SUPFAM" id="SSF103441">
    <property type="entry name" value="PetM subunit of the cytochrome b6f complex"/>
    <property type="match status" value="1"/>
</dbReference>
<name>B7T229_VAULI</name>
<dbReference type="GO" id="GO:0016020">
    <property type="term" value="C:membrane"/>
    <property type="evidence" value="ECO:0007669"/>
    <property type="project" value="UniProtKB-SubCell"/>
</dbReference>
<evidence type="ECO:0000256" key="7">
    <source>
        <dbReference type="SAM" id="Phobius"/>
    </source>
</evidence>
<geneLocation type="chloroplast" evidence="8"/>
<evidence type="ECO:0000256" key="3">
    <source>
        <dbReference type="ARBA" id="ARBA00022692"/>
    </source>
</evidence>
<comment type="subcellular location">
    <subcellularLocation>
        <location evidence="1">Membrane</location>
        <topology evidence="1">Single-pass membrane protein</topology>
    </subcellularLocation>
</comment>
<evidence type="ECO:0000256" key="1">
    <source>
        <dbReference type="ARBA" id="ARBA00004167"/>
    </source>
</evidence>
<gene>
    <name evidence="8" type="primary">petM</name>
</gene>
<keyword evidence="5 7" id="KW-1133">Transmembrane helix</keyword>
<dbReference type="GeneID" id="7056086"/>
<dbReference type="Pfam" id="PF08041">
    <property type="entry name" value="PetM"/>
    <property type="match status" value="1"/>
</dbReference>
<protein>
    <submittedName>
        <fullName evidence="8">Cytochrome b6/f complex petM subunit</fullName>
    </submittedName>
</protein>
<evidence type="ECO:0000256" key="2">
    <source>
        <dbReference type="ARBA" id="ARBA00022448"/>
    </source>
</evidence>
<proteinExistence type="predicted"/>
<sequence length="32" mass="3523">MIEEIIQISTVCFGMVILGLSLGFLLIRVQGE</sequence>
<dbReference type="AlphaFoldDB" id="B7T229"/>
<evidence type="ECO:0000256" key="5">
    <source>
        <dbReference type="ARBA" id="ARBA00022989"/>
    </source>
</evidence>
<dbReference type="EMBL" id="EU912438">
    <property type="protein sequence ID" value="ACF70995.1"/>
    <property type="molecule type" value="Genomic_DNA"/>
</dbReference>
<dbReference type="RefSeq" id="YP_002327578.1">
    <property type="nucleotide sequence ID" value="NC_011600.1"/>
</dbReference>
<evidence type="ECO:0000313" key="8">
    <source>
        <dbReference type="EMBL" id="ACF70995.1"/>
    </source>
</evidence>
<reference evidence="8" key="1">
    <citation type="journal article" date="2008" name="Proc. Natl. Acad. Sci. U.S.A.">
        <title>Horizontal gene transfer of the algal nuclear gene psbO to the photosynthetic sea slug Elysia chlorotica.</title>
        <authorList>
            <person name="Rumpho M.E."/>
            <person name="Worful J.M."/>
            <person name="Lee J."/>
            <person name="Kannan K."/>
            <person name="Tyler M.S."/>
            <person name="Bhattacharya D."/>
            <person name="Moustafa A."/>
            <person name="Manhart J.R."/>
        </authorList>
    </citation>
    <scope>NUCLEOTIDE SEQUENCE [LARGE SCALE GENOMIC DNA]</scope>
    <source>
        <strain>CCMP2940</strain>
    </source>
</reference>
<keyword evidence="8" id="KW-0934">Plastid</keyword>
<feature type="transmembrane region" description="Helical" evidence="7">
    <location>
        <begin position="6"/>
        <end position="27"/>
    </location>
</feature>
<accession>B7T229</accession>
<evidence type="ECO:0000256" key="4">
    <source>
        <dbReference type="ARBA" id="ARBA00022982"/>
    </source>
</evidence>
<keyword evidence="3 7" id="KW-0812">Transmembrane</keyword>
<dbReference type="GO" id="GO:0009512">
    <property type="term" value="C:cytochrome b6f complex"/>
    <property type="evidence" value="ECO:0007669"/>
    <property type="project" value="InterPro"/>
</dbReference>
<keyword evidence="2" id="KW-0813">Transport</keyword>
<evidence type="ECO:0000256" key="6">
    <source>
        <dbReference type="ARBA" id="ARBA00023136"/>
    </source>
</evidence>
<keyword evidence="8" id="KW-0150">Chloroplast</keyword>
<dbReference type="InterPro" id="IPR012595">
    <property type="entry name" value="PetM_cyt_b6/f_cplx_su7"/>
</dbReference>
<organism evidence="8">
    <name type="scientific">Vaucheria litorea</name>
    <name type="common">Yellow-green alga</name>
    <dbReference type="NCBI Taxonomy" id="109269"/>
    <lineage>
        <taxon>Eukaryota</taxon>
        <taxon>Sar</taxon>
        <taxon>Stramenopiles</taxon>
        <taxon>Ochrophyta</taxon>
        <taxon>PX clade</taxon>
        <taxon>Xanthophyceae</taxon>
        <taxon>Vaucheriales</taxon>
        <taxon>Vaucheriaceae</taxon>
        <taxon>Vaucheria</taxon>
    </lineage>
</organism>
<keyword evidence="6 7" id="KW-0472">Membrane</keyword>
<keyword evidence="4" id="KW-0249">Electron transport</keyword>